<dbReference type="InterPro" id="IPR004843">
    <property type="entry name" value="Calcineurin-like_PHP"/>
</dbReference>
<dbReference type="Gene3D" id="3.60.21.10">
    <property type="match status" value="1"/>
</dbReference>
<dbReference type="STRING" id="338969.Rfer_4142"/>
<accession>Q21QW5</accession>
<organism evidence="2 3">
    <name type="scientific">Albidiferax ferrireducens (strain ATCC BAA-621 / DSM 15236 / T118)</name>
    <name type="common">Rhodoferax ferrireducens</name>
    <dbReference type="NCBI Taxonomy" id="338969"/>
    <lineage>
        <taxon>Bacteria</taxon>
        <taxon>Pseudomonadati</taxon>
        <taxon>Pseudomonadota</taxon>
        <taxon>Betaproteobacteria</taxon>
        <taxon>Burkholderiales</taxon>
        <taxon>Comamonadaceae</taxon>
        <taxon>Rhodoferax</taxon>
    </lineage>
</organism>
<keyword evidence="3" id="KW-1185">Reference proteome</keyword>
<evidence type="ECO:0000313" key="2">
    <source>
        <dbReference type="EMBL" id="ABD71838.1"/>
    </source>
</evidence>
<dbReference type="PANTHER" id="PTHR37844">
    <property type="entry name" value="SER/THR PROTEIN PHOSPHATASE SUPERFAMILY (AFU_ORTHOLOGUE AFUA_1G14840)"/>
    <property type="match status" value="1"/>
</dbReference>
<dbReference type="eggNOG" id="COG1409">
    <property type="taxonomic scope" value="Bacteria"/>
</dbReference>
<dbReference type="InterPro" id="IPR029052">
    <property type="entry name" value="Metallo-depent_PP-like"/>
</dbReference>
<gene>
    <name evidence="2" type="ordered locus">Rfer_4142</name>
</gene>
<dbReference type="PANTHER" id="PTHR37844:SF2">
    <property type="entry name" value="SER_THR PROTEIN PHOSPHATASE SUPERFAMILY (AFU_ORTHOLOGUE AFUA_1G14840)"/>
    <property type="match status" value="1"/>
</dbReference>
<dbReference type="KEGG" id="rfr:Rfer_4142"/>
<protein>
    <submittedName>
        <fullName evidence="2">Metallophosphoesterase</fullName>
    </submittedName>
</protein>
<reference evidence="3" key="1">
    <citation type="submission" date="2006-02" db="EMBL/GenBank/DDBJ databases">
        <title>Complete sequence of chromosome of Rhodoferax ferrireducens DSM 15236.</title>
        <authorList>
            <person name="Copeland A."/>
            <person name="Lucas S."/>
            <person name="Lapidus A."/>
            <person name="Barry K."/>
            <person name="Detter J.C."/>
            <person name="Glavina del Rio T."/>
            <person name="Hammon N."/>
            <person name="Israni S."/>
            <person name="Pitluck S."/>
            <person name="Brettin T."/>
            <person name="Bruce D."/>
            <person name="Han C."/>
            <person name="Tapia R."/>
            <person name="Gilna P."/>
            <person name="Kiss H."/>
            <person name="Schmutz J."/>
            <person name="Larimer F."/>
            <person name="Land M."/>
            <person name="Kyrpides N."/>
            <person name="Ivanova N."/>
            <person name="Richardson P."/>
        </authorList>
    </citation>
    <scope>NUCLEOTIDE SEQUENCE [LARGE SCALE GENOMIC DNA]</scope>
    <source>
        <strain evidence="3">ATCC BAA-621 / DSM 15236 / T118</strain>
    </source>
</reference>
<sequence>MSLMKLNILSDLHLSCGALEMPRNDADIVILAGDIARPKEAVSWALGLAKPVLYVPGNHEFYGGSIVGASDELRRLCAGTNIHVLDNDQAIIEGVRFLGTTLWTDFMLWPDGAQRTLAKLEAQRFMRDFSVIHVDEPVPRLFTPDDAAALCRADVHWLESRLAEPHAGPTVVITHHAPSRQSIHSRFASSPLNGCFVSDLQHLADGQRTPLWVHGHTHDSFDYLLNGTRVVCNPRGYAKDGVNENPLFDSNFVVQIGL</sequence>
<dbReference type="GO" id="GO:0016787">
    <property type="term" value="F:hydrolase activity"/>
    <property type="evidence" value="ECO:0007669"/>
    <property type="project" value="InterPro"/>
</dbReference>
<dbReference type="Proteomes" id="UP000008332">
    <property type="component" value="Chromosome"/>
</dbReference>
<dbReference type="SUPFAM" id="SSF56300">
    <property type="entry name" value="Metallo-dependent phosphatases"/>
    <property type="match status" value="1"/>
</dbReference>
<feature type="domain" description="Calcineurin-like phosphoesterase" evidence="1">
    <location>
        <begin position="6"/>
        <end position="219"/>
    </location>
</feature>
<dbReference type="AlphaFoldDB" id="Q21QW5"/>
<name>Q21QW5_ALBFT</name>
<proteinExistence type="predicted"/>
<dbReference type="HOGENOM" id="CLU_060372_3_0_4"/>
<dbReference type="Pfam" id="PF00149">
    <property type="entry name" value="Metallophos"/>
    <property type="match status" value="1"/>
</dbReference>
<evidence type="ECO:0000313" key="3">
    <source>
        <dbReference type="Proteomes" id="UP000008332"/>
    </source>
</evidence>
<evidence type="ECO:0000259" key="1">
    <source>
        <dbReference type="Pfam" id="PF00149"/>
    </source>
</evidence>
<dbReference type="EMBL" id="CP000267">
    <property type="protein sequence ID" value="ABD71838.1"/>
    <property type="molecule type" value="Genomic_DNA"/>
</dbReference>